<gene>
    <name evidence="2" type="ORF">TREES_T100021721</name>
</gene>
<evidence type="ECO:0000256" key="1">
    <source>
        <dbReference type="SAM" id="MobiDB-lite"/>
    </source>
</evidence>
<protein>
    <submittedName>
        <fullName evidence="2">Uncharacterized protein</fullName>
    </submittedName>
</protein>
<keyword evidence="3" id="KW-1185">Reference proteome</keyword>
<dbReference type="EMBL" id="KB320975">
    <property type="protein sequence ID" value="ELW50941.1"/>
    <property type="molecule type" value="Genomic_DNA"/>
</dbReference>
<dbReference type="InParanoid" id="L9JKA2"/>
<dbReference type="Proteomes" id="UP000011518">
    <property type="component" value="Unassembled WGS sequence"/>
</dbReference>
<feature type="region of interest" description="Disordered" evidence="1">
    <location>
        <begin position="1"/>
        <end position="67"/>
    </location>
</feature>
<organism evidence="2 3">
    <name type="scientific">Tupaia chinensis</name>
    <name type="common">Chinese tree shrew</name>
    <name type="synonym">Tupaia belangeri chinensis</name>
    <dbReference type="NCBI Taxonomy" id="246437"/>
    <lineage>
        <taxon>Eukaryota</taxon>
        <taxon>Metazoa</taxon>
        <taxon>Chordata</taxon>
        <taxon>Craniata</taxon>
        <taxon>Vertebrata</taxon>
        <taxon>Euteleostomi</taxon>
        <taxon>Mammalia</taxon>
        <taxon>Eutheria</taxon>
        <taxon>Euarchontoglires</taxon>
        <taxon>Scandentia</taxon>
        <taxon>Tupaiidae</taxon>
        <taxon>Tupaia</taxon>
    </lineage>
</organism>
<proteinExistence type="predicted"/>
<accession>L9JKA2</accession>
<reference evidence="3" key="1">
    <citation type="submission" date="2012-07" db="EMBL/GenBank/DDBJ databases">
        <title>Genome of the Chinese tree shrew, a rising model animal genetically related to primates.</title>
        <authorList>
            <person name="Zhang G."/>
            <person name="Fan Y."/>
            <person name="Yao Y."/>
            <person name="Huang Z."/>
        </authorList>
    </citation>
    <scope>NUCLEOTIDE SEQUENCE [LARGE SCALE GENOMIC DNA]</scope>
</reference>
<name>L9JKA2_TUPCH</name>
<reference evidence="3" key="2">
    <citation type="journal article" date="2013" name="Nat. Commun.">
        <title>Genome of the Chinese tree shrew.</title>
        <authorList>
            <person name="Fan Y."/>
            <person name="Huang Z.Y."/>
            <person name="Cao C.C."/>
            <person name="Chen C.S."/>
            <person name="Chen Y.X."/>
            <person name="Fan D.D."/>
            <person name="He J."/>
            <person name="Hou H.L."/>
            <person name="Hu L."/>
            <person name="Hu X.T."/>
            <person name="Jiang X.T."/>
            <person name="Lai R."/>
            <person name="Lang Y.S."/>
            <person name="Liang B."/>
            <person name="Liao S.G."/>
            <person name="Mu D."/>
            <person name="Ma Y.Y."/>
            <person name="Niu Y.Y."/>
            <person name="Sun X.Q."/>
            <person name="Xia J.Q."/>
            <person name="Xiao J."/>
            <person name="Xiong Z.Q."/>
            <person name="Xu L."/>
            <person name="Yang L."/>
            <person name="Zhang Y."/>
            <person name="Zhao W."/>
            <person name="Zhao X.D."/>
            <person name="Zheng Y.T."/>
            <person name="Zhou J.M."/>
            <person name="Zhu Y.B."/>
            <person name="Zhang G.J."/>
            <person name="Wang J."/>
            <person name="Yao Y.G."/>
        </authorList>
    </citation>
    <scope>NUCLEOTIDE SEQUENCE [LARGE SCALE GENOMIC DNA]</scope>
</reference>
<dbReference type="AlphaFoldDB" id="L9JKA2"/>
<evidence type="ECO:0000313" key="2">
    <source>
        <dbReference type="EMBL" id="ELW50941.1"/>
    </source>
</evidence>
<evidence type="ECO:0000313" key="3">
    <source>
        <dbReference type="Proteomes" id="UP000011518"/>
    </source>
</evidence>
<sequence>MGPETPELEGLTQGRSTGRAALSSRCSCKRGKGPRLTEALLSSEHRPKRLAGPLHPPQDKLCPRSNIGKASTSVISDELCSDGLARAPVLGPPTSGPTMIMEIWSRGDKGDRSWTLASVLEAAGRWPRRPAVGIISLVWPGGGPATTMLRSCDSFQPCAQGPPSSS</sequence>